<dbReference type="GO" id="GO:0005524">
    <property type="term" value="F:ATP binding"/>
    <property type="evidence" value="ECO:0007669"/>
    <property type="project" value="UniProtKB-KW"/>
</dbReference>
<dbReference type="GO" id="GO:0006437">
    <property type="term" value="P:tyrosyl-tRNA aminoacylation"/>
    <property type="evidence" value="ECO:0007669"/>
    <property type="project" value="InterPro"/>
</dbReference>
<dbReference type="InterPro" id="IPR024088">
    <property type="entry name" value="Tyr-tRNA-ligase_bac-type"/>
</dbReference>
<evidence type="ECO:0000256" key="3">
    <source>
        <dbReference type="ARBA" id="ARBA00022741"/>
    </source>
</evidence>
<dbReference type="GO" id="GO:0004831">
    <property type="term" value="F:tyrosine-tRNA ligase activity"/>
    <property type="evidence" value="ECO:0007669"/>
    <property type="project" value="UniProtKB-EC"/>
</dbReference>
<evidence type="ECO:0000256" key="9">
    <source>
        <dbReference type="PROSITE-ProRule" id="PRU00182"/>
    </source>
</evidence>
<dbReference type="InterPro" id="IPR002305">
    <property type="entry name" value="aa-tRNA-synth_Ic"/>
</dbReference>
<keyword evidence="13" id="KW-1185">Reference proteome</keyword>
<dbReference type="GO" id="GO:0003723">
    <property type="term" value="F:RNA binding"/>
    <property type="evidence" value="ECO:0007669"/>
    <property type="project" value="UniProtKB-KW"/>
</dbReference>
<dbReference type="InterPro" id="IPR002307">
    <property type="entry name" value="Tyr-tRNA-ligase"/>
</dbReference>
<dbReference type="GO" id="GO:0005739">
    <property type="term" value="C:mitochondrion"/>
    <property type="evidence" value="ECO:0007669"/>
    <property type="project" value="TreeGrafter"/>
</dbReference>
<keyword evidence="2 10" id="KW-0436">Ligase</keyword>
<keyword evidence="9" id="KW-0694">RNA-binding</keyword>
<dbReference type="GO" id="GO:0005829">
    <property type="term" value="C:cytosol"/>
    <property type="evidence" value="ECO:0007669"/>
    <property type="project" value="TreeGrafter"/>
</dbReference>
<keyword evidence="6 10" id="KW-0030">Aminoacyl-tRNA synthetase</keyword>
<name>A0AAD8LLZ6_BABGI</name>
<keyword evidence="3 10" id="KW-0547">Nucleotide-binding</keyword>
<dbReference type="AlphaFoldDB" id="A0AAD8LLZ6"/>
<evidence type="ECO:0000256" key="4">
    <source>
        <dbReference type="ARBA" id="ARBA00022840"/>
    </source>
</evidence>
<sequence length="583" mass="64526">MLGSYIAIFSLLSQVTPSEAFHIGAVSPTTHLYNNYKATSPAHRSGLSRKNGCPSYSSLPCSREGVFNTQGKAVKSHCLSQLVERGVISQATDLQKLDEFLCSSEALNMRAKGQIPAVYYGIDLTNNFIHEGTLLQLLVLRRFLAHKFNVVIILGGGTTTVGDPSFRSRRSKASITSYDEGSNEKSVILDQECWFPNHSEENELAILNIVAKVLTKPIELDGGNKLVPSLSFASKLDKEDIDKITSNSFNVVVVNNRDLYDTVKLSEYLGTVANNTSVGRMLSRDSLKSRMSCKDGDDKKLQVNMSLAELMYMSLQAMDFVHVAAKYNAVIQLGGSDQMGNIVSGVDLSRSLGDAGKTLFGITTPLLQTPSGEKISKSVGESLIKITTETRALPFWSHFRSVDDAVVGDYLRWLTSVPLSSIQETLSKHVNEGKVLLADELTTTVFGKEYTDAIHKYWLSSDSTTMTMPAGKCSPHDYDSFVKFTECAPSITLRREQLNDGIEFGDMLDQLRTPQMVSGFFHSNRRAIREGSCRINGSLVTSVNHKITPEDFIHITSEDERSLYYVTLSFGKRQIYFVKLEET</sequence>
<dbReference type="EC" id="6.1.1.1" evidence="1"/>
<dbReference type="NCBIfam" id="TIGR00234">
    <property type="entry name" value="tyrS"/>
    <property type="match status" value="1"/>
</dbReference>
<evidence type="ECO:0000256" key="11">
    <source>
        <dbReference type="SAM" id="SignalP"/>
    </source>
</evidence>
<dbReference type="Pfam" id="PF00579">
    <property type="entry name" value="tRNA-synt_1b"/>
    <property type="match status" value="1"/>
</dbReference>
<dbReference type="Gene3D" id="1.10.240.10">
    <property type="entry name" value="Tyrosyl-Transfer RNA Synthetase"/>
    <property type="match status" value="1"/>
</dbReference>
<dbReference type="EMBL" id="JAVEPI010000002">
    <property type="protein sequence ID" value="KAK1443304.1"/>
    <property type="molecule type" value="Genomic_DNA"/>
</dbReference>
<gene>
    <name evidence="12" type="ORF">BgAZ_201800</name>
</gene>
<comment type="caution">
    <text evidence="12">The sequence shown here is derived from an EMBL/GenBank/DDBJ whole genome shotgun (WGS) entry which is preliminary data.</text>
</comment>
<keyword evidence="11" id="KW-0732">Signal</keyword>
<comment type="catalytic activity">
    <reaction evidence="8">
        <text>tRNA(Tyr) + L-tyrosine + ATP = L-tyrosyl-tRNA(Tyr) + AMP + diphosphate + H(+)</text>
        <dbReference type="Rhea" id="RHEA:10220"/>
        <dbReference type="Rhea" id="RHEA-COMP:9706"/>
        <dbReference type="Rhea" id="RHEA-COMP:9707"/>
        <dbReference type="ChEBI" id="CHEBI:15378"/>
        <dbReference type="ChEBI" id="CHEBI:30616"/>
        <dbReference type="ChEBI" id="CHEBI:33019"/>
        <dbReference type="ChEBI" id="CHEBI:58315"/>
        <dbReference type="ChEBI" id="CHEBI:78442"/>
        <dbReference type="ChEBI" id="CHEBI:78536"/>
        <dbReference type="ChEBI" id="CHEBI:456215"/>
        <dbReference type="EC" id="6.1.1.1"/>
    </reaction>
</comment>
<keyword evidence="4 10" id="KW-0067">ATP-binding</keyword>
<evidence type="ECO:0000256" key="8">
    <source>
        <dbReference type="ARBA" id="ARBA00048248"/>
    </source>
</evidence>
<evidence type="ECO:0000256" key="10">
    <source>
        <dbReference type="RuleBase" id="RU363036"/>
    </source>
</evidence>
<evidence type="ECO:0000256" key="6">
    <source>
        <dbReference type="ARBA" id="ARBA00023146"/>
    </source>
</evidence>
<dbReference type="InterPro" id="IPR014729">
    <property type="entry name" value="Rossmann-like_a/b/a_fold"/>
</dbReference>
<dbReference type="Gene3D" id="3.40.50.620">
    <property type="entry name" value="HUPs"/>
    <property type="match status" value="1"/>
</dbReference>
<dbReference type="SUPFAM" id="SSF52374">
    <property type="entry name" value="Nucleotidylyl transferase"/>
    <property type="match status" value="1"/>
</dbReference>
<evidence type="ECO:0000256" key="7">
    <source>
        <dbReference type="ARBA" id="ARBA00033323"/>
    </source>
</evidence>
<reference evidence="12" key="1">
    <citation type="submission" date="2023-08" db="EMBL/GenBank/DDBJ databases">
        <title>Draft sequence of the Babesia gibsoni genome.</title>
        <authorList>
            <person name="Yamagishi J.Y."/>
            <person name="Xuan X.X."/>
        </authorList>
    </citation>
    <scope>NUCLEOTIDE SEQUENCE</scope>
    <source>
        <strain evidence="12">Azabu</strain>
    </source>
</reference>
<comment type="similarity">
    <text evidence="10">Belongs to the class-I aminoacyl-tRNA synthetase family.</text>
</comment>
<dbReference type="PANTHER" id="PTHR11766:SF0">
    <property type="entry name" value="TYROSINE--TRNA LIGASE, MITOCHONDRIAL"/>
    <property type="match status" value="1"/>
</dbReference>
<feature type="chain" id="PRO_5042127935" description="tyrosine--tRNA ligase" evidence="11">
    <location>
        <begin position="21"/>
        <end position="583"/>
    </location>
</feature>
<dbReference type="PANTHER" id="PTHR11766">
    <property type="entry name" value="TYROSYL-TRNA SYNTHETASE"/>
    <property type="match status" value="1"/>
</dbReference>
<organism evidence="12 13">
    <name type="scientific">Babesia gibsoni</name>
    <dbReference type="NCBI Taxonomy" id="33632"/>
    <lineage>
        <taxon>Eukaryota</taxon>
        <taxon>Sar</taxon>
        <taxon>Alveolata</taxon>
        <taxon>Apicomplexa</taxon>
        <taxon>Aconoidasida</taxon>
        <taxon>Piroplasmida</taxon>
        <taxon>Babesiidae</taxon>
        <taxon>Babesia</taxon>
    </lineage>
</organism>
<dbReference type="Proteomes" id="UP001230268">
    <property type="component" value="Unassembled WGS sequence"/>
</dbReference>
<evidence type="ECO:0000313" key="13">
    <source>
        <dbReference type="Proteomes" id="UP001230268"/>
    </source>
</evidence>
<evidence type="ECO:0000256" key="2">
    <source>
        <dbReference type="ARBA" id="ARBA00022598"/>
    </source>
</evidence>
<keyword evidence="5 10" id="KW-0648">Protein biosynthesis</keyword>
<proteinExistence type="inferred from homology"/>
<feature type="signal peptide" evidence="11">
    <location>
        <begin position="1"/>
        <end position="20"/>
    </location>
</feature>
<evidence type="ECO:0000256" key="1">
    <source>
        <dbReference type="ARBA" id="ARBA00013160"/>
    </source>
</evidence>
<protein>
    <recommendedName>
        <fullName evidence="1">tyrosine--tRNA ligase</fullName>
        <ecNumber evidence="1">6.1.1.1</ecNumber>
    </recommendedName>
    <alternativeName>
        <fullName evidence="7">Tyrosyl-tRNA synthetase</fullName>
    </alternativeName>
</protein>
<accession>A0AAD8LLZ6</accession>
<dbReference type="PROSITE" id="PS50889">
    <property type="entry name" value="S4"/>
    <property type="match status" value="1"/>
</dbReference>
<evidence type="ECO:0000313" key="12">
    <source>
        <dbReference type="EMBL" id="KAK1443304.1"/>
    </source>
</evidence>
<evidence type="ECO:0000256" key="5">
    <source>
        <dbReference type="ARBA" id="ARBA00022917"/>
    </source>
</evidence>